<dbReference type="InterPro" id="IPR011604">
    <property type="entry name" value="PDDEXK-like_dom_sf"/>
</dbReference>
<dbReference type="EMBL" id="WPOC01000002">
    <property type="protein sequence ID" value="MVN13989.1"/>
    <property type="molecule type" value="Genomic_DNA"/>
</dbReference>
<dbReference type="Gene3D" id="3.90.320.10">
    <property type="match status" value="1"/>
</dbReference>
<evidence type="ECO:0000313" key="1">
    <source>
        <dbReference type="EMBL" id="MVN13989.1"/>
    </source>
</evidence>
<proteinExistence type="predicted"/>
<gene>
    <name evidence="1" type="ORF">GO738_01235</name>
</gene>
<name>A0A6N8IDL6_9ACTN</name>
<dbReference type="RefSeq" id="WP_157005221.1">
    <property type="nucleotide sequence ID" value="NZ_WPOC01000002.1"/>
</dbReference>
<dbReference type="Pfam" id="PF10926">
    <property type="entry name" value="DUF2800"/>
    <property type="match status" value="1"/>
</dbReference>
<organism evidence="1 2">
    <name type="scientific">Gordonibacter urolithinfaciens</name>
    <dbReference type="NCBI Taxonomy" id="1335613"/>
    <lineage>
        <taxon>Bacteria</taxon>
        <taxon>Bacillati</taxon>
        <taxon>Actinomycetota</taxon>
        <taxon>Coriobacteriia</taxon>
        <taxon>Eggerthellales</taxon>
        <taxon>Eggerthellaceae</taxon>
        <taxon>Gordonibacter</taxon>
    </lineage>
</organism>
<comment type="caution">
    <text evidence="1">The sequence shown here is derived from an EMBL/GenBank/DDBJ whole genome shotgun (WGS) entry which is preliminary data.</text>
</comment>
<protein>
    <submittedName>
        <fullName evidence="1">DUF2800 domain-containing protein</fullName>
    </submittedName>
</protein>
<sequence length="411" mass="44219">MGAHALLGASSAHRWLECPPSARLELAAGVPDEGSPYAAEGTAAHAYAELELSYRLGHITKRQYSGRLKKHKATEWWGPEMEEAVDDYATEVMNIVEGLRLEGGHPAVELEQRVDYSEYVPGGFGTADVAVLSEGVLHVIDLKYGKGVPVSAEGNPQLRLYALGAALKYQMIYEFGEVRMTIVQPRLGSSSTDSMPYGELLRWAEEVVAPRARLADAGEGEYSPGESQCRWCRAKAACRARAEANLKAACEDFSLDSLPEGPDEVDLSVPQPELLSAEEVAALLPILPRIEAWAKDVQEWALEQARDHGVAFPGYKLVEGRSNRKVVQPGAAMDALAAEGFAASDYQKPAELVPLGKLEKLLGKARFAEVLGAYVDKPAGKPALVPSSDKRPAIDPAEAAAADFAEEGDPA</sequence>
<accession>A0A6N8IDL6</accession>
<dbReference type="Proteomes" id="UP000468327">
    <property type="component" value="Unassembled WGS sequence"/>
</dbReference>
<dbReference type="InterPro" id="IPR021229">
    <property type="entry name" value="DUF2800"/>
</dbReference>
<dbReference type="AlphaFoldDB" id="A0A6N8IDL6"/>
<reference evidence="1 2" key="1">
    <citation type="submission" date="2019-11" db="EMBL/GenBank/DDBJ databases">
        <title>Whole genome shotgun sequencing (WGS) data from Adlercreutzia equolifaciens ResAG-91, Eggerthella lenta MRI-F36, MRI-F37, MRI-F40, ResAG-49, ResAG-88, ResAG-121, ResAG-145, and Gordonibacter sp. ResAG-5, ResAG-26, ResAG-43, ResAG-50, ResAG-59.</title>
        <authorList>
            <person name="Stoll D.A."/>
            <person name="Danylec N."/>
            <person name="Franz C.M.A.P."/>
            <person name="Huch M."/>
        </authorList>
    </citation>
    <scope>NUCLEOTIDE SEQUENCE [LARGE SCALE GENOMIC DNA]</scope>
    <source>
        <strain evidence="1 2">ResAG-59</strain>
    </source>
</reference>
<keyword evidence="2" id="KW-1185">Reference proteome</keyword>
<evidence type="ECO:0000313" key="2">
    <source>
        <dbReference type="Proteomes" id="UP000468327"/>
    </source>
</evidence>